<dbReference type="Pfam" id="PF10017">
    <property type="entry name" value="Methyltransf_33"/>
    <property type="match status" value="1"/>
</dbReference>
<dbReference type="RefSeq" id="XP_018149862.1">
    <property type="nucleotide sequence ID" value="XM_018281241.1"/>
</dbReference>
<keyword evidence="3" id="KW-0808">Transferase</keyword>
<evidence type="ECO:0000313" key="7">
    <source>
        <dbReference type="Proteomes" id="UP000078397"/>
    </source>
</evidence>
<proteinExistence type="inferred from homology"/>
<organism evidence="6 7">
    <name type="scientific">Pochonia chlamydosporia 170</name>
    <dbReference type="NCBI Taxonomy" id="1380566"/>
    <lineage>
        <taxon>Eukaryota</taxon>
        <taxon>Fungi</taxon>
        <taxon>Dikarya</taxon>
        <taxon>Ascomycota</taxon>
        <taxon>Pezizomycotina</taxon>
        <taxon>Sordariomycetes</taxon>
        <taxon>Hypocreomycetidae</taxon>
        <taxon>Hypocreales</taxon>
        <taxon>Clavicipitaceae</taxon>
        <taxon>Pochonia</taxon>
    </lineage>
</organism>
<comment type="caution">
    <text evidence="6">The sequence shown here is derived from an EMBL/GenBank/DDBJ whole genome shotgun (WGS) entry which is preliminary data.</text>
</comment>
<evidence type="ECO:0000256" key="2">
    <source>
        <dbReference type="ARBA" id="ARBA00022603"/>
    </source>
</evidence>
<dbReference type="STRING" id="1380566.A0A179G9E2"/>
<keyword evidence="4" id="KW-0949">S-adenosyl-L-methionine</keyword>
<dbReference type="PIRSF" id="PIRSF018005">
    <property type="entry name" value="UCP018005"/>
    <property type="match status" value="1"/>
</dbReference>
<dbReference type="InterPro" id="IPR019257">
    <property type="entry name" value="MeTrfase_dom"/>
</dbReference>
<dbReference type="PANTHER" id="PTHR43397:SF2">
    <property type="entry name" value="HISTIDINE-SPECIFIC METHYLTRANSFERASE SAM-DEPENDENT DOMAIN-CONTAINING PROTEIN"/>
    <property type="match status" value="1"/>
</dbReference>
<dbReference type="InterPro" id="IPR017804">
    <property type="entry name" value="MeTrfase_EgtD-like"/>
</dbReference>
<feature type="domain" description="Histidine-specific methyltransferase SAM-dependent" evidence="5">
    <location>
        <begin position="39"/>
        <end position="337"/>
    </location>
</feature>
<dbReference type="NCBIfam" id="TIGR03439">
    <property type="entry name" value="methyl_EasF"/>
    <property type="match status" value="1"/>
</dbReference>
<dbReference type="Gene3D" id="3.40.50.150">
    <property type="entry name" value="Vaccinia Virus protein VP39"/>
    <property type="match status" value="1"/>
</dbReference>
<comment type="similarity">
    <text evidence="1">Belongs to the methyltransferase superfamily.</text>
</comment>
<dbReference type="EMBL" id="LSBJ02000001">
    <property type="protein sequence ID" value="OAQ73779.1"/>
    <property type="molecule type" value="Genomic_DNA"/>
</dbReference>
<sequence length="356" mass="40568">MQSRNIAHGSVIDIGGSVMQSNIGERLLCALQEPYDEHNKPTLPDELLYDDVGLPIWNEIIFTTEFYQTHDEIALFNEYGVHIARRVKAGVTMVDLGAGDTRKVEHLLAAFEKAQTPATYLALDISKASLECNVAYIANLHSGLESNVVCAGLWGTFQDGQRYANSIKGPRLFLSLGSVLCNDPWVTAVEHLKSWKTIMRPGDLLLVGMDAHMAADQREKLWKAYHSREDLYRRFFLNGFDHANRLLGEDVFKEEDWDFCADIEKEPTTRHRFYFRPNKTINCHKIKRTIHVGEEFDWFDAHKYCENSVQIMCSKAGLSVIDVWRAPDSEFRQYLIRLKDSDDLKEDSDSGVSGLS</sequence>
<dbReference type="AlphaFoldDB" id="A0A179G9E2"/>
<dbReference type="Proteomes" id="UP000078397">
    <property type="component" value="Unassembled WGS sequence"/>
</dbReference>
<reference evidence="6 7" key="1">
    <citation type="journal article" date="2016" name="PLoS Pathog.">
        <title>Biosynthesis of antibiotic leucinostatins in bio-control fungus Purpureocillium lilacinum and their inhibition on phytophthora revealed by genome mining.</title>
        <authorList>
            <person name="Wang G."/>
            <person name="Liu Z."/>
            <person name="Lin R."/>
            <person name="Li E."/>
            <person name="Mao Z."/>
            <person name="Ling J."/>
            <person name="Yang Y."/>
            <person name="Yin W.B."/>
            <person name="Xie B."/>
        </authorList>
    </citation>
    <scope>NUCLEOTIDE SEQUENCE [LARGE SCALE GENOMIC DNA]</scope>
    <source>
        <strain evidence="6">170</strain>
    </source>
</reference>
<keyword evidence="2" id="KW-0489">Methyltransferase</keyword>
<evidence type="ECO:0000256" key="3">
    <source>
        <dbReference type="ARBA" id="ARBA00022679"/>
    </source>
</evidence>
<dbReference type="OrthoDB" id="659at2759"/>
<name>A0A179G9E2_METCM</name>
<dbReference type="KEGG" id="pchm:VFPPC_01406"/>
<protein>
    <recommendedName>
        <fullName evidence="5">Histidine-specific methyltransferase SAM-dependent domain-containing protein</fullName>
    </recommendedName>
</protein>
<accession>A0A179G9E2</accession>
<dbReference type="InterPro" id="IPR051128">
    <property type="entry name" value="EgtD_Methyltrsf_superfamily"/>
</dbReference>
<evidence type="ECO:0000259" key="5">
    <source>
        <dbReference type="Pfam" id="PF10017"/>
    </source>
</evidence>
<dbReference type="PANTHER" id="PTHR43397">
    <property type="entry name" value="ERGOTHIONEINE BIOSYNTHESIS PROTEIN 1"/>
    <property type="match status" value="1"/>
</dbReference>
<evidence type="ECO:0000313" key="6">
    <source>
        <dbReference type="EMBL" id="OAQ73779.1"/>
    </source>
</evidence>
<gene>
    <name evidence="6" type="ORF">VFPPC_01406</name>
</gene>
<dbReference type="GeneID" id="28845235"/>
<dbReference type="InterPro" id="IPR017805">
    <property type="entry name" value="SAM_MeTrfase_EasF-type_put"/>
</dbReference>
<keyword evidence="7" id="KW-1185">Reference proteome</keyword>
<dbReference type="GO" id="GO:0032259">
    <property type="term" value="P:methylation"/>
    <property type="evidence" value="ECO:0007669"/>
    <property type="project" value="UniProtKB-KW"/>
</dbReference>
<evidence type="ECO:0000256" key="1">
    <source>
        <dbReference type="ARBA" id="ARBA00008361"/>
    </source>
</evidence>
<evidence type="ECO:0000256" key="4">
    <source>
        <dbReference type="ARBA" id="ARBA00022691"/>
    </source>
</evidence>
<dbReference type="GO" id="GO:0008168">
    <property type="term" value="F:methyltransferase activity"/>
    <property type="evidence" value="ECO:0007669"/>
    <property type="project" value="UniProtKB-KW"/>
</dbReference>
<dbReference type="InterPro" id="IPR029063">
    <property type="entry name" value="SAM-dependent_MTases_sf"/>
</dbReference>